<dbReference type="Proteomes" id="UP000316614">
    <property type="component" value="Chromosome"/>
</dbReference>
<organism evidence="4 5">
    <name type="scientific">Echinicola soli</name>
    <dbReference type="NCBI Taxonomy" id="2591634"/>
    <lineage>
        <taxon>Bacteria</taxon>
        <taxon>Pseudomonadati</taxon>
        <taxon>Bacteroidota</taxon>
        <taxon>Cytophagia</taxon>
        <taxon>Cytophagales</taxon>
        <taxon>Cyclobacteriaceae</taxon>
        <taxon>Echinicola</taxon>
    </lineage>
</organism>
<dbReference type="OrthoDB" id="831469at2"/>
<feature type="signal peptide" evidence="2">
    <location>
        <begin position="1"/>
        <end position="24"/>
    </location>
</feature>
<reference evidence="4 5" key="1">
    <citation type="submission" date="2019-06" db="EMBL/GenBank/DDBJ databases">
        <title>Echinicola alkalisoli sp. nov. isolated from saline soil.</title>
        <authorList>
            <person name="Sun J.-Q."/>
            <person name="Xu L."/>
        </authorList>
    </citation>
    <scope>NUCLEOTIDE SEQUENCE [LARGE SCALE GENOMIC DNA]</scope>
    <source>
        <strain evidence="4 5">LN3S3</strain>
    </source>
</reference>
<dbReference type="PROSITE" id="PS51257">
    <property type="entry name" value="PROKAR_LIPOPROTEIN"/>
    <property type="match status" value="1"/>
</dbReference>
<dbReference type="Gene3D" id="4.10.1080.10">
    <property type="entry name" value="TSP type-3 repeat"/>
    <property type="match status" value="1"/>
</dbReference>
<dbReference type="AlphaFoldDB" id="A0A514CCX9"/>
<protein>
    <submittedName>
        <fullName evidence="4">DUF4347 domain-containing protein</fullName>
    </submittedName>
</protein>
<evidence type="ECO:0000259" key="3">
    <source>
        <dbReference type="Pfam" id="PF14252"/>
    </source>
</evidence>
<keyword evidence="5" id="KW-1185">Reference proteome</keyword>
<dbReference type="RefSeq" id="WP_141612950.1">
    <property type="nucleotide sequence ID" value="NZ_CP041253.1"/>
</dbReference>
<dbReference type="SUPFAM" id="SSF103647">
    <property type="entry name" value="TSP type-3 repeat"/>
    <property type="match status" value="2"/>
</dbReference>
<dbReference type="GO" id="GO:0005509">
    <property type="term" value="F:calcium ion binding"/>
    <property type="evidence" value="ECO:0007669"/>
    <property type="project" value="InterPro"/>
</dbReference>
<dbReference type="InterPro" id="IPR025592">
    <property type="entry name" value="DUF4347"/>
</dbReference>
<proteinExistence type="predicted"/>
<feature type="chain" id="PRO_5022198731" evidence="2">
    <location>
        <begin position="25"/>
        <end position="890"/>
    </location>
</feature>
<feature type="region of interest" description="Disordered" evidence="1">
    <location>
        <begin position="475"/>
        <end position="503"/>
    </location>
</feature>
<sequence>MHRFNITVLIICAFLFGCSFSADYAGGIYVDKAVKERESFFLLERASGSETYHLITHGRPGYLLIDGEWLDKAQIVDFLEPGIQNSRFKNLHIYGCEFAKGNIGTEAVEYIGNKLGIKVAASEDITGKDGDWDLEVGIASGRFLFPGYHHNLQQTGSTDDLDGDGINDRADVDDDNDGIPDMQEGACPDGLAPHSAFTSLSQIRNIPSGRYYFDLGEGVFQADIDDSENGGWLLVLQYVHKGGTNPSLTALAAGDDFPETSGAALGTSEAADMAKWGHAGNSALNQFDGDFEIRFYGETSLHGRKIHFKTTLGTSYVKTGIGSFAGISDVANHTLLSGHTANLPAIANNRFLNQNDQALTNFPFYRNLTNHWGIRGRGNRWEVDAPDGSGSANNTIHRVWIRATTALDCEPADTDQDDIPDHHDLDSDGDGCPDAIEGDGAFTQADLQEAFNDGGDLEEKRNLCPDRSCVDARGVPVRETISQEQGIGDSQTASDDADDDGIGDTCDCYDNTLSGDADGDNVPDYADVDSDNDGISDCAESMQSSEVVIVDGSNTTERIARWEGGNGKNLVEVAVRPGFSAEYGGSAPADDFTGTGNMLNASINMGDSPGKIVYDLTQKVYGRVEYMLTNRNGDPHDSHNEDHFEIEYNVDLFTARLVSGDISGIGVGDLVQNMMEYKLTDPNTKYEIKLTSTLPFSPEDQYTFKHKFINASAINKESPGLELLTTSCLDRDTDGDEIVDRLDLDSDNDGIPDAIEGCTGIRNEDLDGNCRLPFDPGTVDEDDCASGATVRPCDIPLDTDEDGISDHLDLDSDGDHCADSREAFGRGGEGTNNNVNNTYDNTLSVDTKGLTTKVGCGAPGSDGWRNENNKNKCTRIYTNPAMHTIGKRVP</sequence>
<accession>A0A514CCX9</accession>
<dbReference type="Pfam" id="PF14252">
    <property type="entry name" value="DUF4347"/>
    <property type="match status" value="1"/>
</dbReference>
<dbReference type="KEGG" id="echi:FKX85_00845"/>
<evidence type="ECO:0000256" key="1">
    <source>
        <dbReference type="SAM" id="MobiDB-lite"/>
    </source>
</evidence>
<gene>
    <name evidence="4" type="ORF">FKX85_00845</name>
</gene>
<name>A0A514CCX9_9BACT</name>
<dbReference type="EMBL" id="CP041253">
    <property type="protein sequence ID" value="QDH77668.1"/>
    <property type="molecule type" value="Genomic_DNA"/>
</dbReference>
<keyword evidence="2" id="KW-0732">Signal</keyword>
<evidence type="ECO:0000313" key="5">
    <source>
        <dbReference type="Proteomes" id="UP000316614"/>
    </source>
</evidence>
<feature type="region of interest" description="Disordered" evidence="1">
    <location>
        <begin position="411"/>
        <end position="439"/>
    </location>
</feature>
<evidence type="ECO:0000313" key="4">
    <source>
        <dbReference type="EMBL" id="QDH77668.1"/>
    </source>
</evidence>
<evidence type="ECO:0000256" key="2">
    <source>
        <dbReference type="SAM" id="SignalP"/>
    </source>
</evidence>
<feature type="domain" description="DUF4347" evidence="3">
    <location>
        <begin position="43"/>
        <end position="138"/>
    </location>
</feature>
<dbReference type="InterPro" id="IPR028974">
    <property type="entry name" value="TSP_type-3_rpt"/>
</dbReference>